<name>A0ABR0K9D4_9EURO</name>
<accession>A0ABR0K9D4</accession>
<comment type="caution">
    <text evidence="1">The sequence shown here is derived from an EMBL/GenBank/DDBJ whole genome shotgun (WGS) entry which is preliminary data.</text>
</comment>
<evidence type="ECO:0000313" key="1">
    <source>
        <dbReference type="EMBL" id="KAK5092313.1"/>
    </source>
</evidence>
<dbReference type="Proteomes" id="UP001345013">
    <property type="component" value="Unassembled WGS sequence"/>
</dbReference>
<dbReference type="EMBL" id="JAVRRG010000060">
    <property type="protein sequence ID" value="KAK5092313.1"/>
    <property type="molecule type" value="Genomic_DNA"/>
</dbReference>
<proteinExistence type="predicted"/>
<sequence length="204" mass="23353">MEGDFKLPIEDTATQELRRLFIQFFASHFDRMTLVQRPQTRDPAFKQAVYRMALHDPVYCLTVVAKAQMDNITNDNLPFEPAKNRLTDLVYTRLLEMTRKEVESFDIGNVDVLLLAVVTLCEYDLRLDKYAALRSHHAGMLVLVSRRGGAHNLGLSLPDVLRMDRFLAVRLNQLPQFNPTVLTSSDVIMRQSTSGLPYGFKLHN</sequence>
<reference evidence="1 2" key="1">
    <citation type="submission" date="2023-08" db="EMBL/GenBank/DDBJ databases">
        <title>Black Yeasts Isolated from many extreme environments.</title>
        <authorList>
            <person name="Coleine C."/>
            <person name="Stajich J.E."/>
            <person name="Selbmann L."/>
        </authorList>
    </citation>
    <scope>NUCLEOTIDE SEQUENCE [LARGE SCALE GENOMIC DNA]</scope>
    <source>
        <strain evidence="1 2">CCFEE 5885</strain>
    </source>
</reference>
<protein>
    <submittedName>
        <fullName evidence="1">Uncharacterized protein</fullName>
    </submittedName>
</protein>
<evidence type="ECO:0000313" key="2">
    <source>
        <dbReference type="Proteomes" id="UP001345013"/>
    </source>
</evidence>
<organism evidence="1 2">
    <name type="scientific">Lithohypha guttulata</name>
    <dbReference type="NCBI Taxonomy" id="1690604"/>
    <lineage>
        <taxon>Eukaryota</taxon>
        <taxon>Fungi</taxon>
        <taxon>Dikarya</taxon>
        <taxon>Ascomycota</taxon>
        <taxon>Pezizomycotina</taxon>
        <taxon>Eurotiomycetes</taxon>
        <taxon>Chaetothyriomycetidae</taxon>
        <taxon>Chaetothyriales</taxon>
        <taxon>Trichomeriaceae</taxon>
        <taxon>Lithohypha</taxon>
    </lineage>
</organism>
<keyword evidence="2" id="KW-1185">Reference proteome</keyword>
<gene>
    <name evidence="1" type="ORF">LTR24_005339</name>
</gene>